<comment type="caution">
    <text evidence="1">The sequence shown here is derived from an EMBL/GenBank/DDBJ whole genome shotgun (WGS) entry which is preliminary data.</text>
</comment>
<dbReference type="AlphaFoldDB" id="A0A136WD33"/>
<evidence type="ECO:0000313" key="2">
    <source>
        <dbReference type="Proteomes" id="UP000070539"/>
    </source>
</evidence>
<dbReference type="OrthoDB" id="9781180at2"/>
<gene>
    <name evidence="1" type="primary">cmk_2</name>
    <name evidence="1" type="ORF">CLNEO_21180</name>
</gene>
<keyword evidence="1" id="KW-0808">Transferase</keyword>
<keyword evidence="2" id="KW-1185">Reference proteome</keyword>
<dbReference type="EC" id="2.7.4.25" evidence="1"/>
<dbReference type="Pfam" id="PF13189">
    <property type="entry name" value="Cytidylate_kin2"/>
    <property type="match status" value="1"/>
</dbReference>
<evidence type="ECO:0000313" key="1">
    <source>
        <dbReference type="EMBL" id="KXL52422.1"/>
    </source>
</evidence>
<dbReference type="GO" id="GO:0016301">
    <property type="term" value="F:kinase activity"/>
    <property type="evidence" value="ECO:0007669"/>
    <property type="project" value="UniProtKB-KW"/>
</dbReference>
<reference evidence="1 2" key="1">
    <citation type="submission" date="2016-01" db="EMBL/GenBank/DDBJ databases">
        <title>Genome sequence of Clostridium neopropionicum X4, DSM-3847.</title>
        <authorList>
            <person name="Poehlein A."/>
            <person name="Beck M.H."/>
            <person name="Bengelsdorf F.R."/>
            <person name="Daniel R."/>
            <person name="Duerre P."/>
        </authorList>
    </citation>
    <scope>NUCLEOTIDE SEQUENCE [LARGE SCALE GENOMIC DNA]</scope>
    <source>
        <strain evidence="1 2">DSM-3847</strain>
    </source>
</reference>
<dbReference type="Proteomes" id="UP000070539">
    <property type="component" value="Unassembled WGS sequence"/>
</dbReference>
<name>A0A136WD33_9FIRM</name>
<dbReference type="RefSeq" id="WP_066088615.1">
    <property type="nucleotide sequence ID" value="NZ_LRVM01000007.1"/>
</dbReference>
<keyword evidence="1" id="KW-0418">Kinase</keyword>
<dbReference type="EMBL" id="LRVM01000007">
    <property type="protein sequence ID" value="KXL52422.1"/>
    <property type="molecule type" value="Genomic_DNA"/>
</dbReference>
<dbReference type="InterPro" id="IPR027417">
    <property type="entry name" value="P-loop_NTPase"/>
</dbReference>
<dbReference type="STRING" id="36847.CLNEO_21180"/>
<organism evidence="1 2">
    <name type="scientific">Anaerotignum neopropionicum</name>
    <dbReference type="NCBI Taxonomy" id="36847"/>
    <lineage>
        <taxon>Bacteria</taxon>
        <taxon>Bacillati</taxon>
        <taxon>Bacillota</taxon>
        <taxon>Clostridia</taxon>
        <taxon>Lachnospirales</taxon>
        <taxon>Anaerotignaceae</taxon>
        <taxon>Anaerotignum</taxon>
    </lineage>
</organism>
<protein>
    <submittedName>
        <fullName evidence="1">Cytidylate kinase</fullName>
        <ecNumber evidence="1">2.7.4.25</ecNumber>
    </submittedName>
</protein>
<proteinExistence type="predicted"/>
<dbReference type="PATRIC" id="fig|36847.3.peg.2483"/>
<dbReference type="Gene3D" id="3.40.50.300">
    <property type="entry name" value="P-loop containing nucleotide triphosphate hydrolases"/>
    <property type="match status" value="1"/>
</dbReference>
<sequence>MQHFVIAITRKCGCGGTTIGQLLADEFDINMYDRELLQLASEDSGIHLEMFEKADERMKGSLLYRISKRVYGGELIAPESNDFTSDENLFNYQAKVLRELARDESYVVIGRAADFILKGLPNVFSFFLFADESDCVARIKNKMCYSQSEAMKYIKKTDKFRSEYYTYHTGQKWEDPLHYDLSINTSKLGVQKTAKLIQEYIKFHISDLL</sequence>
<accession>A0A136WD33</accession>
<dbReference type="SUPFAM" id="SSF52540">
    <property type="entry name" value="P-loop containing nucleoside triphosphate hydrolases"/>
    <property type="match status" value="1"/>
</dbReference>